<comment type="caution">
    <text evidence="10">The sequence shown here is derived from an EMBL/GenBank/DDBJ whole genome shotgun (WGS) entry which is preliminary data.</text>
</comment>
<protein>
    <recommendedName>
        <fullName evidence="6">Translation initiation factor eIF2B subunit delta</fullName>
    </recommendedName>
    <alternativeName>
        <fullName evidence="7">eIF2B GDP-GTP exchange factor subunit delta</fullName>
    </alternativeName>
</protein>
<evidence type="ECO:0000256" key="2">
    <source>
        <dbReference type="ARBA" id="ARBA00007251"/>
    </source>
</evidence>
<dbReference type="InterPro" id="IPR042529">
    <property type="entry name" value="IF_2B-like_C"/>
</dbReference>
<evidence type="ECO:0000256" key="3">
    <source>
        <dbReference type="ARBA" id="ARBA00022490"/>
    </source>
</evidence>
<comment type="subcellular location">
    <subcellularLocation>
        <location evidence="1">Cytoplasm</location>
        <location evidence="1">Cytosol</location>
    </subcellularLocation>
</comment>
<evidence type="ECO:0000313" key="11">
    <source>
        <dbReference type="Proteomes" id="UP000193218"/>
    </source>
</evidence>
<evidence type="ECO:0000256" key="5">
    <source>
        <dbReference type="ARBA" id="ARBA00022917"/>
    </source>
</evidence>
<evidence type="ECO:0000256" key="1">
    <source>
        <dbReference type="ARBA" id="ARBA00004514"/>
    </source>
</evidence>
<evidence type="ECO:0000256" key="4">
    <source>
        <dbReference type="ARBA" id="ARBA00022540"/>
    </source>
</evidence>
<dbReference type="Gene3D" id="3.40.50.10470">
    <property type="entry name" value="Translation initiation factor eif-2b, domain 2"/>
    <property type="match status" value="1"/>
</dbReference>
<dbReference type="PANTHER" id="PTHR10233:SF14">
    <property type="entry name" value="TRANSLATION INITIATION FACTOR EIF-2B SUBUNIT DELTA"/>
    <property type="match status" value="1"/>
</dbReference>
<evidence type="ECO:0000256" key="9">
    <source>
        <dbReference type="RuleBase" id="RU003814"/>
    </source>
</evidence>
<dbReference type="InterPro" id="IPR037171">
    <property type="entry name" value="NagB/RpiA_transferase-like"/>
</dbReference>
<dbReference type="OrthoDB" id="10254737at2759"/>
<comment type="subunit">
    <text evidence="8">Component of the translation initiation factor 2B (eIF2B) complex which is a heterodecamer of two sets of five different subunits: alpha, beta, gamma, delta and epsilon. Subunits alpha, beta and delta comprise a regulatory subcomplex and subunits epsilon and gamma comprise a catalytic subcomplex. Within the complex, the hexameric regulatory complex resides at the center, with the two heterodimeric catalytic subcomplexes bound on opposite sides.</text>
</comment>
<dbReference type="GO" id="GO:0005829">
    <property type="term" value="C:cytosol"/>
    <property type="evidence" value="ECO:0007669"/>
    <property type="project" value="UniProtKB-SubCell"/>
</dbReference>
<keyword evidence="11" id="KW-1185">Reference proteome</keyword>
<accession>A0A1Y1UJK1</accession>
<dbReference type="InterPro" id="IPR000649">
    <property type="entry name" value="IF-2B-related"/>
</dbReference>
<evidence type="ECO:0000256" key="6">
    <source>
        <dbReference type="ARBA" id="ARBA00044147"/>
    </source>
</evidence>
<organism evidence="10 11">
    <name type="scientific">Kockovaella imperatae</name>
    <dbReference type="NCBI Taxonomy" id="4999"/>
    <lineage>
        <taxon>Eukaryota</taxon>
        <taxon>Fungi</taxon>
        <taxon>Dikarya</taxon>
        <taxon>Basidiomycota</taxon>
        <taxon>Agaricomycotina</taxon>
        <taxon>Tremellomycetes</taxon>
        <taxon>Tremellales</taxon>
        <taxon>Cuniculitremaceae</taxon>
        <taxon>Kockovaella</taxon>
    </lineage>
</organism>
<name>A0A1Y1UJK1_9TREE</name>
<sequence length="352" mass="38295">METAFFSHLPNHSLPDTAAAYKGSKIHPAVIQAGIMMSSGEIRGANARTMATMLAFQQVIEEYQCPEQTVLWKDLPNHLSPMIAWLEDCRPKGVGGGNAIRWLKGEINRLGEVDMGTDIEQKRHLVGAIDDYLTQKIEFADQIIISHAQEKIKAGDTIVTYARSSIIEKVLLQAWRRMKEVDSSAEFRVIVVDSRPLNEGRSTLYTLTNAGIPCTYTLLPLASSVLPNANLVLVGASALHSDGSLYSRAGTAVISMLAKEYRVPVVACVETYKFGERVSLDSVASNEIGEPEQLLQIPGGKPFQGDFPATLTPLNLMYDLTPANLITTLCTELGFIPPSSVPTVLGKTAPVV</sequence>
<reference evidence="10 11" key="1">
    <citation type="submission" date="2017-03" db="EMBL/GenBank/DDBJ databases">
        <title>Widespread Adenine N6-methylation of Active Genes in Fungi.</title>
        <authorList>
            <consortium name="DOE Joint Genome Institute"/>
            <person name="Mondo S.J."/>
            <person name="Dannebaum R.O."/>
            <person name="Kuo R.C."/>
            <person name="Louie K.B."/>
            <person name="Bewick A.J."/>
            <person name="Labutti K."/>
            <person name="Haridas S."/>
            <person name="Kuo A."/>
            <person name="Salamov A."/>
            <person name="Ahrendt S.R."/>
            <person name="Lau R."/>
            <person name="Bowen B.P."/>
            <person name="Lipzen A."/>
            <person name="Sullivan W."/>
            <person name="Andreopoulos W.B."/>
            <person name="Clum A."/>
            <person name="Lindquist E."/>
            <person name="Daum C."/>
            <person name="Northen T.R."/>
            <person name="Ramamoorthy G."/>
            <person name="Schmitz R.J."/>
            <person name="Gryganskyi A."/>
            <person name="Culley D."/>
            <person name="Magnuson J."/>
            <person name="James T.Y."/>
            <person name="O'Malley M.A."/>
            <person name="Stajich J.E."/>
            <person name="Spatafora J.W."/>
            <person name="Visel A."/>
            <person name="Grigoriev I.V."/>
        </authorList>
    </citation>
    <scope>NUCLEOTIDE SEQUENCE [LARGE SCALE GENOMIC DNA]</scope>
    <source>
        <strain evidence="10 11">NRRL Y-17943</strain>
    </source>
</reference>
<dbReference type="InParanoid" id="A0A1Y1UJK1"/>
<dbReference type="AlphaFoldDB" id="A0A1Y1UJK1"/>
<dbReference type="Proteomes" id="UP000193218">
    <property type="component" value="Unassembled WGS sequence"/>
</dbReference>
<dbReference type="GeneID" id="33555573"/>
<dbReference type="STRING" id="4999.A0A1Y1UJK1"/>
<dbReference type="GO" id="GO:0003743">
    <property type="term" value="F:translation initiation factor activity"/>
    <property type="evidence" value="ECO:0007669"/>
    <property type="project" value="UniProtKB-KW"/>
</dbReference>
<gene>
    <name evidence="10" type="ORF">BD324DRAFT_588511</name>
</gene>
<proteinExistence type="inferred from homology"/>
<comment type="similarity">
    <text evidence="2 9">Belongs to the eIF-2B alpha/beta/delta subunits family.</text>
</comment>
<evidence type="ECO:0000256" key="8">
    <source>
        <dbReference type="ARBA" id="ARBA00046432"/>
    </source>
</evidence>
<dbReference type="FunCoup" id="A0A1Y1UJK1">
    <property type="interactions" value="491"/>
</dbReference>
<dbReference type="Pfam" id="PF01008">
    <property type="entry name" value="IF-2B"/>
    <property type="match status" value="1"/>
</dbReference>
<evidence type="ECO:0000256" key="7">
    <source>
        <dbReference type="ARBA" id="ARBA00044356"/>
    </source>
</evidence>
<evidence type="ECO:0000313" key="10">
    <source>
        <dbReference type="EMBL" id="ORX38228.1"/>
    </source>
</evidence>
<dbReference type="RefSeq" id="XP_021872150.1">
    <property type="nucleotide sequence ID" value="XM_022013765.1"/>
</dbReference>
<dbReference type="EMBL" id="NBSH01000004">
    <property type="protein sequence ID" value="ORX38228.1"/>
    <property type="molecule type" value="Genomic_DNA"/>
</dbReference>
<keyword evidence="4" id="KW-0396">Initiation factor</keyword>
<dbReference type="SUPFAM" id="SSF100950">
    <property type="entry name" value="NagB/RpiA/CoA transferase-like"/>
    <property type="match status" value="1"/>
</dbReference>
<keyword evidence="5" id="KW-0648">Protein biosynthesis</keyword>
<dbReference type="PANTHER" id="PTHR10233">
    <property type="entry name" value="TRANSLATION INITIATION FACTOR EIF-2B"/>
    <property type="match status" value="1"/>
</dbReference>
<keyword evidence="3" id="KW-0963">Cytoplasm</keyword>